<comment type="caution">
    <text evidence="14">The sequence shown here is derived from an EMBL/GenBank/DDBJ whole genome shotgun (WGS) entry which is preliminary data.</text>
</comment>
<dbReference type="GO" id="GO:0046872">
    <property type="term" value="F:metal ion binding"/>
    <property type="evidence" value="ECO:0007669"/>
    <property type="project" value="UniProtKB-KW"/>
</dbReference>
<dbReference type="CDD" id="cd07302">
    <property type="entry name" value="CHD"/>
    <property type="match status" value="2"/>
</dbReference>
<proteinExistence type="predicted"/>
<evidence type="ECO:0000256" key="6">
    <source>
        <dbReference type="ARBA" id="ARBA00022741"/>
    </source>
</evidence>
<sequence length="888" mass="100997">MGASRRQSNLVRVLPVNEEDKPSASKDENESCSALRLNLWTAMSWSEYWTFWEEVRRRKLNMWRISGTVWIIIWMLRISFEWYIIPGHLMSRTANTICCALASTCILSTYLYDKKLYIQYYLFWCIQVVSVTWWSSRQLGSIHWQIFDIYLSIHVIILTMGCYEHYLIFALLSIECGGFGMIIRNSPAVEMTVRNVMLAFTVHTFGYIYIYFIEQNRKRDYLNRKKLAEETESVRMETRLSNDLLLNILPAKISEQIQGKPDEESLVRTHDDATCLQADLVGFTKMSSRHSAAEIVILINELFCTFDELADKYGMEKVWEEIPIHLTLQIKTVGDAYIAVGNINIPNPDHRRAALEMALDLTQVKALTQNRLGETLQLRVGISSGTCITGKSGCHRWHYDAFGPAKIRSEILEACGVANHVLMDVDTWSKIDRQDKFRHQVVKIDDDKMKEGVLISGRHRATSRIDSDCHGGWLDVQLSPHDDDTMISREIESDCPLNLMGGLSSPQMADQCWEQQRPENDMNLIIHSLGVFFITFILFVYDAIMFTSVASVSFSSTLVLHGAIAFFVSPVDMNTIVRLGAISVWIIMTAAIPWLAALVYLTIFGLCISITSVLWGGQIRVEILHPDTAVAYGALLGVCWMKYFLNKADSQRFFLKRLIDERRIVAAQAKEKTDQLAHNIMPSRIFHQLGSLSTIAEHYEEVGCLFIGTLPQGMQMDNEFILEKHHQLSVHIDRFLRNRPEFEKIKQINGVYFIVNHVISLVSLAKMILSKLPEWTDDIGVCFANSKAGYSGGCHARAGISLGPCTGGIVGRNKFAYDLWGDSINVASRMQAMCLPGKIQVTQQVAERVKDVYQIAKRGVVQVKGKEEMTTYWIEGLNPQAELNTPRK</sequence>
<keyword evidence="4 12" id="KW-0812">Transmembrane</keyword>
<dbReference type="EC" id="4.6.1.1" evidence="3"/>
<comment type="subcellular location">
    <subcellularLocation>
        <location evidence="2">Membrane</location>
        <topology evidence="2">Multi-pass membrane protein</topology>
    </subcellularLocation>
</comment>
<dbReference type="EMBL" id="MDYQ01000070">
    <property type="protein sequence ID" value="PRP84029.1"/>
    <property type="molecule type" value="Genomic_DNA"/>
</dbReference>
<keyword evidence="8" id="KW-0460">Magnesium</keyword>
<evidence type="ECO:0000256" key="1">
    <source>
        <dbReference type="ARBA" id="ARBA00001593"/>
    </source>
</evidence>
<dbReference type="Pfam" id="PF00211">
    <property type="entry name" value="Guanylate_cyc"/>
    <property type="match status" value="2"/>
</dbReference>
<dbReference type="GO" id="GO:0004016">
    <property type="term" value="F:adenylate cyclase activity"/>
    <property type="evidence" value="ECO:0007669"/>
    <property type="project" value="UniProtKB-EC"/>
</dbReference>
<dbReference type="PROSITE" id="PS50125">
    <property type="entry name" value="GUANYLATE_CYCLASE_2"/>
    <property type="match status" value="2"/>
</dbReference>
<name>A0A2P6NJC2_9EUKA</name>
<dbReference type="InterPro" id="IPR029787">
    <property type="entry name" value="Nucleotide_cyclase"/>
</dbReference>
<dbReference type="AlphaFoldDB" id="A0A2P6NJC2"/>
<feature type="domain" description="Guanylate cyclase" evidence="13">
    <location>
        <begin position="683"/>
        <end position="831"/>
    </location>
</feature>
<evidence type="ECO:0000313" key="15">
    <source>
        <dbReference type="Proteomes" id="UP000241769"/>
    </source>
</evidence>
<evidence type="ECO:0000256" key="7">
    <source>
        <dbReference type="ARBA" id="ARBA00022840"/>
    </source>
</evidence>
<evidence type="ECO:0000256" key="9">
    <source>
        <dbReference type="ARBA" id="ARBA00022989"/>
    </source>
</evidence>
<feature type="domain" description="Guanylate cyclase" evidence="13">
    <location>
        <begin position="274"/>
        <end position="413"/>
    </location>
</feature>
<evidence type="ECO:0000256" key="8">
    <source>
        <dbReference type="ARBA" id="ARBA00022842"/>
    </source>
</evidence>
<evidence type="ECO:0000256" key="12">
    <source>
        <dbReference type="SAM" id="Phobius"/>
    </source>
</evidence>
<evidence type="ECO:0000313" key="14">
    <source>
        <dbReference type="EMBL" id="PRP84029.1"/>
    </source>
</evidence>
<accession>A0A2P6NJC2</accession>
<dbReference type="STRING" id="1890364.A0A2P6NJC2"/>
<evidence type="ECO:0000256" key="3">
    <source>
        <dbReference type="ARBA" id="ARBA00012201"/>
    </source>
</evidence>
<dbReference type="InterPro" id="IPR001054">
    <property type="entry name" value="A/G_cyclase"/>
</dbReference>
<dbReference type="GO" id="GO:0009190">
    <property type="term" value="P:cyclic nucleotide biosynthetic process"/>
    <property type="evidence" value="ECO:0007669"/>
    <property type="project" value="InterPro"/>
</dbReference>
<gene>
    <name evidence="14" type="ORF">PROFUN_08491</name>
</gene>
<evidence type="ECO:0000259" key="13">
    <source>
        <dbReference type="PROSITE" id="PS50125"/>
    </source>
</evidence>
<dbReference type="OrthoDB" id="6147412at2759"/>
<dbReference type="GO" id="GO:0035556">
    <property type="term" value="P:intracellular signal transduction"/>
    <property type="evidence" value="ECO:0007669"/>
    <property type="project" value="InterPro"/>
</dbReference>
<feature type="transmembrane region" description="Helical" evidence="12">
    <location>
        <begin position="598"/>
        <end position="617"/>
    </location>
</feature>
<dbReference type="Proteomes" id="UP000241769">
    <property type="component" value="Unassembled WGS sequence"/>
</dbReference>
<dbReference type="FunCoup" id="A0A2P6NJC2">
    <property type="interactions" value="2"/>
</dbReference>
<evidence type="ECO:0000256" key="10">
    <source>
        <dbReference type="ARBA" id="ARBA00023136"/>
    </source>
</evidence>
<feature type="transmembrane region" description="Helical" evidence="12">
    <location>
        <begin position="629"/>
        <end position="645"/>
    </location>
</feature>
<keyword evidence="5" id="KW-0479">Metal-binding</keyword>
<reference evidence="14 15" key="1">
    <citation type="journal article" date="2018" name="Genome Biol. Evol.">
        <title>Multiple Roots of Fruiting Body Formation in Amoebozoa.</title>
        <authorList>
            <person name="Hillmann F."/>
            <person name="Forbes G."/>
            <person name="Novohradska S."/>
            <person name="Ferling I."/>
            <person name="Riege K."/>
            <person name="Groth M."/>
            <person name="Westermann M."/>
            <person name="Marz M."/>
            <person name="Spaller T."/>
            <person name="Winckler T."/>
            <person name="Schaap P."/>
            <person name="Glockner G."/>
        </authorList>
    </citation>
    <scope>NUCLEOTIDE SEQUENCE [LARGE SCALE GENOMIC DNA]</scope>
    <source>
        <strain evidence="14 15">Jena</strain>
    </source>
</reference>
<evidence type="ECO:0000256" key="4">
    <source>
        <dbReference type="ARBA" id="ARBA00022692"/>
    </source>
</evidence>
<feature type="transmembrane region" description="Helical" evidence="12">
    <location>
        <begin position="524"/>
        <end position="544"/>
    </location>
</feature>
<keyword evidence="11" id="KW-0456">Lyase</keyword>
<dbReference type="GO" id="GO:0005524">
    <property type="term" value="F:ATP binding"/>
    <property type="evidence" value="ECO:0007669"/>
    <property type="project" value="UniProtKB-KW"/>
</dbReference>
<keyword evidence="10 12" id="KW-0472">Membrane</keyword>
<dbReference type="SMART" id="SM00044">
    <property type="entry name" value="CYCc"/>
    <property type="match status" value="2"/>
</dbReference>
<comment type="catalytic activity">
    <reaction evidence="1">
        <text>ATP = 3',5'-cyclic AMP + diphosphate</text>
        <dbReference type="Rhea" id="RHEA:15389"/>
        <dbReference type="ChEBI" id="CHEBI:30616"/>
        <dbReference type="ChEBI" id="CHEBI:33019"/>
        <dbReference type="ChEBI" id="CHEBI:58165"/>
        <dbReference type="EC" id="4.6.1.1"/>
    </reaction>
</comment>
<feature type="transmembrane region" description="Helical" evidence="12">
    <location>
        <begin position="195"/>
        <end position="213"/>
    </location>
</feature>
<keyword evidence="15" id="KW-1185">Reference proteome</keyword>
<keyword evidence="7" id="KW-0067">ATP-binding</keyword>
<dbReference type="PANTHER" id="PTHR45627">
    <property type="entry name" value="ADENYLATE CYCLASE TYPE 1"/>
    <property type="match status" value="1"/>
</dbReference>
<dbReference type="GO" id="GO:0005886">
    <property type="term" value="C:plasma membrane"/>
    <property type="evidence" value="ECO:0007669"/>
    <property type="project" value="TreeGrafter"/>
</dbReference>
<protein>
    <recommendedName>
        <fullName evidence="3">adenylate cyclase</fullName>
        <ecNumber evidence="3">4.6.1.1</ecNumber>
    </recommendedName>
</protein>
<feature type="transmembrane region" description="Helical" evidence="12">
    <location>
        <begin position="118"/>
        <end position="136"/>
    </location>
</feature>
<evidence type="ECO:0000256" key="2">
    <source>
        <dbReference type="ARBA" id="ARBA00004141"/>
    </source>
</evidence>
<evidence type="ECO:0000256" key="11">
    <source>
        <dbReference type="ARBA" id="ARBA00023239"/>
    </source>
</evidence>
<dbReference type="PANTHER" id="PTHR45627:SF12">
    <property type="entry name" value="ADENYLATE CYCLASE TYPE 2"/>
    <property type="match status" value="1"/>
</dbReference>
<dbReference type="Gene3D" id="3.30.70.1230">
    <property type="entry name" value="Nucleotide cyclase"/>
    <property type="match status" value="2"/>
</dbReference>
<organism evidence="14 15">
    <name type="scientific">Planoprotostelium fungivorum</name>
    <dbReference type="NCBI Taxonomy" id="1890364"/>
    <lineage>
        <taxon>Eukaryota</taxon>
        <taxon>Amoebozoa</taxon>
        <taxon>Evosea</taxon>
        <taxon>Variosea</taxon>
        <taxon>Cavosteliida</taxon>
        <taxon>Cavosteliaceae</taxon>
        <taxon>Planoprotostelium</taxon>
    </lineage>
</organism>
<evidence type="ECO:0000256" key="5">
    <source>
        <dbReference type="ARBA" id="ARBA00022723"/>
    </source>
</evidence>
<dbReference type="SUPFAM" id="SSF55073">
    <property type="entry name" value="Nucleotide cyclase"/>
    <property type="match status" value="2"/>
</dbReference>
<keyword evidence="6" id="KW-0547">Nucleotide-binding</keyword>
<keyword evidence="9 12" id="KW-1133">Transmembrane helix</keyword>
<feature type="transmembrane region" description="Helical" evidence="12">
    <location>
        <begin position="550"/>
        <end position="568"/>
    </location>
</feature>
<dbReference type="GO" id="GO:0007189">
    <property type="term" value="P:adenylate cyclase-activating G protein-coupled receptor signaling pathway"/>
    <property type="evidence" value="ECO:0007669"/>
    <property type="project" value="TreeGrafter"/>
</dbReference>
<dbReference type="InParanoid" id="A0A2P6NJC2"/>
<feature type="transmembrane region" description="Helical" evidence="12">
    <location>
        <begin position="65"/>
        <end position="85"/>
    </location>
</feature>